<reference evidence="1 2" key="1">
    <citation type="submission" date="2017-08" db="EMBL/GenBank/DDBJ databases">
        <title>Infants hospitalized years apart are colonized by the same room-sourced microbial strains.</title>
        <authorList>
            <person name="Brooks B."/>
            <person name="Olm M.R."/>
            <person name="Firek B.A."/>
            <person name="Baker R."/>
            <person name="Thomas B.C."/>
            <person name="Morowitz M.J."/>
            <person name="Banfield J.F."/>
        </authorList>
    </citation>
    <scope>NUCLEOTIDE SEQUENCE [LARGE SCALE GENOMIC DNA]</scope>
    <source>
        <strain evidence="1">S2_005_001_R2_27</strain>
    </source>
</reference>
<proteinExistence type="predicted"/>
<protein>
    <recommendedName>
        <fullName evidence="3">Terminase small subunit</fullName>
    </recommendedName>
</protein>
<comment type="caution">
    <text evidence="1">The sequence shown here is derived from an EMBL/GenBank/DDBJ whole genome shotgun (WGS) entry which is preliminary data.</text>
</comment>
<dbReference type="AlphaFoldDB" id="A0A2W5T8C7"/>
<name>A0A2W5T8C7_ANCNO</name>
<evidence type="ECO:0000313" key="2">
    <source>
        <dbReference type="Proteomes" id="UP000248887"/>
    </source>
</evidence>
<organism evidence="1 2">
    <name type="scientific">Ancylobacter novellus</name>
    <name type="common">Thiobacillus novellus</name>
    <dbReference type="NCBI Taxonomy" id="921"/>
    <lineage>
        <taxon>Bacteria</taxon>
        <taxon>Pseudomonadati</taxon>
        <taxon>Pseudomonadota</taxon>
        <taxon>Alphaproteobacteria</taxon>
        <taxon>Hyphomicrobiales</taxon>
        <taxon>Xanthobacteraceae</taxon>
        <taxon>Ancylobacter</taxon>
    </lineage>
</organism>
<dbReference type="EMBL" id="QFQD01000030">
    <property type="protein sequence ID" value="PZQ82670.1"/>
    <property type="molecule type" value="Genomic_DNA"/>
</dbReference>
<dbReference type="Proteomes" id="UP000248887">
    <property type="component" value="Unassembled WGS sequence"/>
</dbReference>
<gene>
    <name evidence="1" type="ORF">DI549_10845</name>
</gene>
<evidence type="ECO:0000313" key="1">
    <source>
        <dbReference type="EMBL" id="PZQ82670.1"/>
    </source>
</evidence>
<sequence>MSKPAISQNLKNWKARGVEVATRMEGRALLINVAHYDMARGEAGNVAFAQEPEAVEPKLPGASTDPVFAREQAREKGYAADLKKLQLGRELQTTVAIDRAEDDIARLLEPIVKAIDRLPSRADDLAAAIANGGAAGVRNELKVVAADLRNDVAAAMEQLLAEMRAEPRRSLADFEPIPSTP</sequence>
<accession>A0A2W5T8C7</accession>
<evidence type="ECO:0008006" key="3">
    <source>
        <dbReference type="Google" id="ProtNLM"/>
    </source>
</evidence>